<dbReference type="PROSITE" id="PS50005">
    <property type="entry name" value="TPR"/>
    <property type="match status" value="2"/>
</dbReference>
<keyword evidence="4" id="KW-1185">Reference proteome</keyword>
<feature type="repeat" description="TPR" evidence="1">
    <location>
        <begin position="68"/>
        <end position="101"/>
    </location>
</feature>
<feature type="signal peptide" evidence="2">
    <location>
        <begin position="1"/>
        <end position="20"/>
    </location>
</feature>
<gene>
    <name evidence="3" type="ORF">LV89_02691</name>
</gene>
<dbReference type="RefSeq" id="WP_109743414.1">
    <property type="nucleotide sequence ID" value="NZ_QGGO01000013.1"/>
</dbReference>
<dbReference type="InterPro" id="IPR019734">
    <property type="entry name" value="TPR_rpt"/>
</dbReference>
<evidence type="ECO:0000256" key="2">
    <source>
        <dbReference type="SAM" id="SignalP"/>
    </source>
</evidence>
<feature type="repeat" description="TPR" evidence="1">
    <location>
        <begin position="29"/>
        <end position="62"/>
    </location>
</feature>
<dbReference type="Pfam" id="PF13424">
    <property type="entry name" value="TPR_12"/>
    <property type="match status" value="1"/>
</dbReference>
<dbReference type="OrthoDB" id="915376at2"/>
<proteinExistence type="predicted"/>
<keyword evidence="1" id="KW-0802">TPR repeat</keyword>
<evidence type="ECO:0000313" key="4">
    <source>
        <dbReference type="Proteomes" id="UP000245489"/>
    </source>
</evidence>
<accession>A0A316ESS8</accession>
<dbReference type="EMBL" id="QGGO01000013">
    <property type="protein sequence ID" value="PWK26210.1"/>
    <property type="molecule type" value="Genomic_DNA"/>
</dbReference>
<evidence type="ECO:0000313" key="3">
    <source>
        <dbReference type="EMBL" id="PWK26210.1"/>
    </source>
</evidence>
<dbReference type="InterPro" id="IPR011990">
    <property type="entry name" value="TPR-like_helical_dom_sf"/>
</dbReference>
<reference evidence="3 4" key="1">
    <citation type="submission" date="2018-05" db="EMBL/GenBank/DDBJ databases">
        <title>Genomic Encyclopedia of Archaeal and Bacterial Type Strains, Phase II (KMG-II): from individual species to whole genera.</title>
        <authorList>
            <person name="Goeker M."/>
        </authorList>
    </citation>
    <scope>NUCLEOTIDE SEQUENCE [LARGE SCALE GENOMIC DNA]</scope>
    <source>
        <strain evidence="3 4">DSM 22214</strain>
    </source>
</reference>
<dbReference type="SMART" id="SM00028">
    <property type="entry name" value="TPR"/>
    <property type="match status" value="2"/>
</dbReference>
<keyword evidence="2" id="KW-0732">Signal</keyword>
<name>A0A316ESS8_9BACT</name>
<dbReference type="AlphaFoldDB" id="A0A316ESS8"/>
<organism evidence="3 4">
    <name type="scientific">Arcicella aurantiaca</name>
    <dbReference type="NCBI Taxonomy" id="591202"/>
    <lineage>
        <taxon>Bacteria</taxon>
        <taxon>Pseudomonadati</taxon>
        <taxon>Bacteroidota</taxon>
        <taxon>Cytophagia</taxon>
        <taxon>Cytophagales</taxon>
        <taxon>Flectobacillaceae</taxon>
        <taxon>Arcicella</taxon>
    </lineage>
</organism>
<evidence type="ECO:0000256" key="1">
    <source>
        <dbReference type="PROSITE-ProRule" id="PRU00339"/>
    </source>
</evidence>
<dbReference type="Proteomes" id="UP000245489">
    <property type="component" value="Unassembled WGS sequence"/>
</dbReference>
<protein>
    <submittedName>
        <fullName evidence="3">Tetratricopeptide repeat protein</fullName>
    </submittedName>
</protein>
<feature type="chain" id="PRO_5016247713" evidence="2">
    <location>
        <begin position="21"/>
        <end position="471"/>
    </location>
</feature>
<dbReference type="Gene3D" id="1.25.40.10">
    <property type="entry name" value="Tetratricopeptide repeat domain"/>
    <property type="match status" value="1"/>
</dbReference>
<dbReference type="SUPFAM" id="SSF48452">
    <property type="entry name" value="TPR-like"/>
    <property type="match status" value="1"/>
</dbReference>
<dbReference type="Gene3D" id="3.30.420.40">
    <property type="match status" value="1"/>
</dbReference>
<comment type="caution">
    <text evidence="3">The sequence shown here is derived from an EMBL/GenBank/DDBJ whole genome shotgun (WGS) entry which is preliminary data.</text>
</comment>
<sequence length="471" mass="52180">MRKLILTLILGMCVWASGFAQTTSDFNSALKYIKAGNTLREVKQYDQAEEYLNKALNIVRNKDKYWEAAAYENLGFLYRDQENILEASRNFSKAIDIYRSLKMAMSEKALMQLMAGLKDSEELFAGIDIGSKGVKLSIIGVSVSPKKGLTYNLRKSMSINTEPSALSAASIKETAAAVRDLIDTATVKNSVVSDRLFVVMSSGLKQATDKAPGKEAELVAAIKEATRNPNLKVDVVSFEDEAKYGALAMIVPELHLSSSIMDIGGGNVKGGYLLNRSKFEAVNFPYGTKAFGKIVKTKYPDADIKGYIAGVDNEIVAVREEMAIEMNRRVGLKNRKNVYLLGGIAFVMNTLLHPERAAIIGRPVEVSLDDVKKFRQMAVSNYEELINPDYGKIADPIVKQIAEEDVKLITTKLYNNQDIIAGATILETVMKEYARDGVQKRFYFIKGGDVAWISGYIFKIISDDYAVKKEL</sequence>